<dbReference type="SUPFAM" id="SSF53686">
    <property type="entry name" value="Tryptophan synthase beta subunit-like PLP-dependent enzymes"/>
    <property type="match status" value="1"/>
</dbReference>
<reference evidence="6 7" key="1">
    <citation type="submission" date="2017-02" db="EMBL/GenBank/DDBJ databases">
        <authorList>
            <person name="Peterson S.W."/>
        </authorList>
    </citation>
    <scope>NUCLEOTIDE SEQUENCE [LARGE SCALE GENOMIC DNA]</scope>
    <source>
        <strain evidence="6 7">M1</strain>
    </source>
</reference>
<keyword evidence="2 4" id="KW-0663">Pyridoxal phosphate</keyword>
<dbReference type="Pfam" id="PF00291">
    <property type="entry name" value="PALP"/>
    <property type="match status" value="1"/>
</dbReference>
<comment type="cofactor">
    <cofactor evidence="1 4">
        <name>pyridoxal 5'-phosphate</name>
        <dbReference type="ChEBI" id="CHEBI:597326"/>
    </cofactor>
</comment>
<evidence type="ECO:0000313" key="7">
    <source>
        <dbReference type="Proteomes" id="UP000190285"/>
    </source>
</evidence>
<keyword evidence="7" id="KW-1185">Reference proteome</keyword>
<dbReference type="EC" id="4.3.1.18" evidence="4"/>
<comment type="similarity">
    <text evidence="4">Belongs to the serine/threonine dehydratase family. DsdA subfamily.</text>
</comment>
<dbReference type="AlphaFoldDB" id="A0A1T5MDW4"/>
<dbReference type="NCBIfam" id="NF002823">
    <property type="entry name" value="PRK02991.1"/>
    <property type="match status" value="1"/>
</dbReference>
<dbReference type="EMBL" id="FUZT01000014">
    <property type="protein sequence ID" value="SKC86174.1"/>
    <property type="molecule type" value="Genomic_DNA"/>
</dbReference>
<dbReference type="PANTHER" id="PTHR48078">
    <property type="entry name" value="THREONINE DEHYDRATASE, MITOCHONDRIAL-RELATED"/>
    <property type="match status" value="1"/>
</dbReference>
<dbReference type="Gene3D" id="3.40.50.1100">
    <property type="match status" value="2"/>
</dbReference>
<proteinExistence type="inferred from homology"/>
<dbReference type="InterPro" id="IPR000634">
    <property type="entry name" value="Ser/Thr_deHydtase_PyrdxlP-BS"/>
</dbReference>
<gene>
    <name evidence="4" type="primary">dsdA</name>
    <name evidence="6" type="ORF">SAMN02194393_04481</name>
</gene>
<dbReference type="Proteomes" id="UP000190285">
    <property type="component" value="Unassembled WGS sequence"/>
</dbReference>
<dbReference type="InterPro" id="IPR011780">
    <property type="entry name" value="D_Ser_am_lyase"/>
</dbReference>
<dbReference type="GO" id="GO:0036088">
    <property type="term" value="P:D-serine catabolic process"/>
    <property type="evidence" value="ECO:0007669"/>
    <property type="project" value="TreeGrafter"/>
</dbReference>
<evidence type="ECO:0000256" key="3">
    <source>
        <dbReference type="ARBA" id="ARBA00023239"/>
    </source>
</evidence>
<sequence length="439" mass="49481">MKIKSEKAYEDLRNERPQFWNNLSYNNKFDMNTLKLEFEDILDAEKRLKRFAPFFQRVFEDTKKTKGIIESKVFKIEKASREIEKYEKIKIPGKIYLKGDHSLPISGSIKARGGIYEVLCLAEKIALESGMLRLEDDYGKLAEDKFKDLFNKYSVAVGSTGNLGLSIGIMSAVLGFKVTVHMSCDAKEWKKEMLRSKGVIVREYESDFSYAIAQGRKEAQRDPNCHFVDDENSKELFLGYSVSALRLKKQFEDMDILVDQEHPLFVYLPCGVGGGPGGVTFGLKWVFGENVHPIFVEPVQSASMLLGMVTGMYNNISVQDIGLSNRTIADGLAVGRSSEFVGRFVEPIVAGFATFEDNELYDLLKILYDTENIALEPSALSGFKGIKMLLSTQEGKKLLSDINLENKMDKATHLVWATGGRMVPKDVMMADYNKASYKL</sequence>
<dbReference type="PROSITE" id="PS00165">
    <property type="entry name" value="DEHYDRATASE_SER_THR"/>
    <property type="match status" value="1"/>
</dbReference>
<feature type="modified residue" description="N6-(pyridoxal phosphate)lysine" evidence="4">
    <location>
        <position position="110"/>
    </location>
</feature>
<dbReference type="NCBIfam" id="TIGR02035">
    <property type="entry name" value="D_Ser_am_lyase"/>
    <property type="match status" value="1"/>
</dbReference>
<evidence type="ECO:0000256" key="2">
    <source>
        <dbReference type="ARBA" id="ARBA00022898"/>
    </source>
</evidence>
<dbReference type="PANTHER" id="PTHR48078:SF9">
    <property type="entry name" value="D-SERINE DEHYDRATASE"/>
    <property type="match status" value="1"/>
</dbReference>
<dbReference type="RefSeq" id="WP_079494837.1">
    <property type="nucleotide sequence ID" value="NZ_FUZT01000014.1"/>
</dbReference>
<evidence type="ECO:0000256" key="4">
    <source>
        <dbReference type="HAMAP-Rule" id="MF_01030"/>
    </source>
</evidence>
<dbReference type="STRING" id="36842.SAMN02194393_04481"/>
<feature type="domain" description="Tryptophan synthase beta chain-like PALP" evidence="5">
    <location>
        <begin position="92"/>
        <end position="389"/>
    </location>
</feature>
<dbReference type="GO" id="GO:0030170">
    <property type="term" value="F:pyridoxal phosphate binding"/>
    <property type="evidence" value="ECO:0007669"/>
    <property type="project" value="InterPro"/>
</dbReference>
<evidence type="ECO:0000313" key="6">
    <source>
        <dbReference type="EMBL" id="SKC86174.1"/>
    </source>
</evidence>
<protein>
    <recommendedName>
        <fullName evidence="4">Probable D-serine dehydratase</fullName>
        <ecNumber evidence="4">4.3.1.18</ecNumber>
    </recommendedName>
    <alternativeName>
        <fullName evidence="4">D-serine deaminase</fullName>
        <shortName evidence="4">DSD</shortName>
    </alternativeName>
</protein>
<dbReference type="InterPro" id="IPR050147">
    <property type="entry name" value="Ser/Thr_Dehydratase"/>
</dbReference>
<organism evidence="6 7">
    <name type="scientific">Maledivibacter halophilus</name>
    <dbReference type="NCBI Taxonomy" id="36842"/>
    <lineage>
        <taxon>Bacteria</taxon>
        <taxon>Bacillati</taxon>
        <taxon>Bacillota</taxon>
        <taxon>Clostridia</taxon>
        <taxon>Peptostreptococcales</taxon>
        <taxon>Caminicellaceae</taxon>
        <taxon>Maledivibacter</taxon>
    </lineage>
</organism>
<dbReference type="GO" id="GO:0008721">
    <property type="term" value="F:D-serine ammonia-lyase activity"/>
    <property type="evidence" value="ECO:0007669"/>
    <property type="project" value="UniProtKB-EC"/>
</dbReference>
<keyword evidence="3 4" id="KW-0456">Lyase</keyword>
<evidence type="ECO:0000256" key="1">
    <source>
        <dbReference type="ARBA" id="ARBA00001933"/>
    </source>
</evidence>
<dbReference type="GO" id="GO:0016836">
    <property type="term" value="F:hydro-lyase activity"/>
    <property type="evidence" value="ECO:0007669"/>
    <property type="project" value="UniProtKB-UniRule"/>
</dbReference>
<evidence type="ECO:0000259" key="5">
    <source>
        <dbReference type="Pfam" id="PF00291"/>
    </source>
</evidence>
<dbReference type="HAMAP" id="MF_01030">
    <property type="entry name" value="D_Ser_dehydrat"/>
    <property type="match status" value="1"/>
</dbReference>
<dbReference type="GO" id="GO:0009097">
    <property type="term" value="P:isoleucine biosynthetic process"/>
    <property type="evidence" value="ECO:0007669"/>
    <property type="project" value="TreeGrafter"/>
</dbReference>
<comment type="catalytic activity">
    <reaction evidence="4">
        <text>D-serine = pyruvate + NH4(+)</text>
        <dbReference type="Rhea" id="RHEA:13977"/>
        <dbReference type="ChEBI" id="CHEBI:15361"/>
        <dbReference type="ChEBI" id="CHEBI:28938"/>
        <dbReference type="ChEBI" id="CHEBI:35247"/>
        <dbReference type="EC" id="4.3.1.18"/>
    </reaction>
</comment>
<dbReference type="InterPro" id="IPR001926">
    <property type="entry name" value="TrpB-like_PALP"/>
</dbReference>
<dbReference type="InterPro" id="IPR036052">
    <property type="entry name" value="TrpB-like_PALP_sf"/>
</dbReference>
<name>A0A1T5MDW4_9FIRM</name>
<accession>A0A1T5MDW4</accession>